<evidence type="ECO:0000313" key="3">
    <source>
        <dbReference type="Proteomes" id="UP000190774"/>
    </source>
</evidence>
<evidence type="ECO:0000259" key="1">
    <source>
        <dbReference type="Pfam" id="PF13302"/>
    </source>
</evidence>
<protein>
    <submittedName>
        <fullName evidence="2">Acetyltransferase (GNAT) domain-containing protein</fullName>
    </submittedName>
</protein>
<proteinExistence type="predicted"/>
<dbReference type="Pfam" id="PF13302">
    <property type="entry name" value="Acetyltransf_3"/>
    <property type="match status" value="1"/>
</dbReference>
<sequence>MSHIFPSFLSTPRLFLRRLQRDNGDALCNYRSLPEVARYQGWESFGPEDARRLIESQDHAEPGIPGTWFQVAVVERATNVLIGDCGLHCLQDEPYQMEFGAPWLPVIRARVTPWRRWSACWSMGLTLWACIG</sequence>
<dbReference type="RefSeq" id="WP_217698904.1">
    <property type="nucleotide sequence ID" value="NZ_FUYE01000002.1"/>
</dbReference>
<dbReference type="GO" id="GO:0016747">
    <property type="term" value="F:acyltransferase activity, transferring groups other than amino-acyl groups"/>
    <property type="evidence" value="ECO:0007669"/>
    <property type="project" value="InterPro"/>
</dbReference>
<organism evidence="2 3">
    <name type="scientific">Prosthecobacter debontii</name>
    <dbReference type="NCBI Taxonomy" id="48467"/>
    <lineage>
        <taxon>Bacteria</taxon>
        <taxon>Pseudomonadati</taxon>
        <taxon>Verrucomicrobiota</taxon>
        <taxon>Verrucomicrobiia</taxon>
        <taxon>Verrucomicrobiales</taxon>
        <taxon>Verrucomicrobiaceae</taxon>
        <taxon>Prosthecobacter</taxon>
    </lineage>
</organism>
<dbReference type="InterPro" id="IPR016181">
    <property type="entry name" value="Acyl_CoA_acyltransferase"/>
</dbReference>
<name>A0A1T4WU15_9BACT</name>
<keyword evidence="2" id="KW-0808">Transferase</keyword>
<dbReference type="STRING" id="48467.SAMN02745166_00688"/>
<dbReference type="InterPro" id="IPR000182">
    <property type="entry name" value="GNAT_dom"/>
</dbReference>
<dbReference type="SUPFAM" id="SSF55729">
    <property type="entry name" value="Acyl-CoA N-acyltransferases (Nat)"/>
    <property type="match status" value="1"/>
</dbReference>
<dbReference type="EMBL" id="FUYE01000002">
    <property type="protein sequence ID" value="SKA80853.1"/>
    <property type="molecule type" value="Genomic_DNA"/>
</dbReference>
<dbReference type="Proteomes" id="UP000190774">
    <property type="component" value="Unassembled WGS sequence"/>
</dbReference>
<dbReference type="Gene3D" id="3.40.630.30">
    <property type="match status" value="1"/>
</dbReference>
<gene>
    <name evidence="2" type="ORF">SAMN02745166_00688</name>
</gene>
<feature type="domain" description="N-acetyltransferase" evidence="1">
    <location>
        <begin position="13"/>
        <end position="100"/>
    </location>
</feature>
<dbReference type="AlphaFoldDB" id="A0A1T4WU15"/>
<accession>A0A1T4WU15</accession>
<keyword evidence="3" id="KW-1185">Reference proteome</keyword>
<reference evidence="3" key="1">
    <citation type="submission" date="2017-02" db="EMBL/GenBank/DDBJ databases">
        <authorList>
            <person name="Varghese N."/>
            <person name="Submissions S."/>
        </authorList>
    </citation>
    <scope>NUCLEOTIDE SEQUENCE [LARGE SCALE GENOMIC DNA]</scope>
    <source>
        <strain evidence="3">ATCC 700200</strain>
    </source>
</reference>
<evidence type="ECO:0000313" key="2">
    <source>
        <dbReference type="EMBL" id="SKA80853.1"/>
    </source>
</evidence>